<evidence type="ECO:0000256" key="7">
    <source>
        <dbReference type="RuleBase" id="RU000417"/>
    </source>
</evidence>
<keyword evidence="10" id="KW-1185">Reference proteome</keyword>
<dbReference type="InterPro" id="IPR001525">
    <property type="entry name" value="C5_MeTfrase"/>
</dbReference>
<dbReference type="RefSeq" id="WP_305093683.1">
    <property type="nucleotide sequence ID" value="NZ_JBIAMX010000001.1"/>
</dbReference>
<organism evidence="9 10">
    <name type="scientific">Nocardia thailandica</name>
    <dbReference type="NCBI Taxonomy" id="257275"/>
    <lineage>
        <taxon>Bacteria</taxon>
        <taxon>Bacillati</taxon>
        <taxon>Actinomycetota</taxon>
        <taxon>Actinomycetes</taxon>
        <taxon>Mycobacteriales</taxon>
        <taxon>Nocardiaceae</taxon>
        <taxon>Nocardia</taxon>
    </lineage>
</organism>
<feature type="active site" evidence="5">
    <location>
        <position position="85"/>
    </location>
</feature>
<evidence type="ECO:0000256" key="5">
    <source>
        <dbReference type="PROSITE-ProRule" id="PRU01016"/>
    </source>
</evidence>
<dbReference type="PRINTS" id="PR00105">
    <property type="entry name" value="C5METTRFRASE"/>
</dbReference>
<evidence type="ECO:0000256" key="1">
    <source>
        <dbReference type="ARBA" id="ARBA00022603"/>
    </source>
</evidence>
<dbReference type="PROSITE" id="PS51679">
    <property type="entry name" value="SAM_MT_C5"/>
    <property type="match status" value="1"/>
</dbReference>
<evidence type="ECO:0000256" key="6">
    <source>
        <dbReference type="RuleBase" id="RU000416"/>
    </source>
</evidence>
<name>A0ABW6PH62_9NOCA</name>
<comment type="similarity">
    <text evidence="5 6">Belongs to the class I-like SAM-binding methyltransferase superfamily. C5-methyltransferase family.</text>
</comment>
<gene>
    <name evidence="9" type="ORF">ACFYTF_02750</name>
</gene>
<keyword evidence="1 5" id="KW-0489">Methyltransferase</keyword>
<feature type="region of interest" description="Disordered" evidence="8">
    <location>
        <begin position="264"/>
        <end position="295"/>
    </location>
</feature>
<dbReference type="Gene3D" id="3.40.50.150">
    <property type="entry name" value="Vaccinia Virus protein VP39"/>
    <property type="match status" value="1"/>
</dbReference>
<dbReference type="InterPro" id="IPR050390">
    <property type="entry name" value="C5-Methyltransferase"/>
</dbReference>
<dbReference type="Gene3D" id="3.90.120.10">
    <property type="entry name" value="DNA Methylase, subunit A, domain 2"/>
    <property type="match status" value="1"/>
</dbReference>
<dbReference type="PANTHER" id="PTHR10629:SF52">
    <property type="entry name" value="DNA (CYTOSINE-5)-METHYLTRANSFERASE 1"/>
    <property type="match status" value="1"/>
</dbReference>
<sequence length="419" mass="44764">MSNASAGPPVVIDLFSGAGGLSQGLHQAGIRTAVGSDFWTPAADSYEANHVDVPFLRVDAHDLDAATLIATAGRIPDAIVGGPPCQGFSSAGAKDAADLRNSLVGVFARLIAEVRPSMFLFENVEGFLTSAGGDYVVALLDPLIEAGYKISIEKLNVANYGVPQLRKRTIAIGSLNTAPQVPEPTHRAFGAPGSAKVGHGALPFTPSVEKALADLPPAAFSAAEASLPEHWAKPPSELAARRYEMLEWGQTMRDLPPELQHPSFRRRANRRVADGTPTEKRGGAPAGLRKMRPDEPSRAITSAASREFVHPFEARTLTLRECARLQTFPDAYVFKGSNQQKATLIGNAIPVRFAEALGDALLKTRDAGDDLSSEPGALMRFEVTVGDLMSPALQRVAERIASRYGKTNIDEPEELTLWA</sequence>
<dbReference type="InterPro" id="IPR029063">
    <property type="entry name" value="SAM-dependent_MTases_sf"/>
</dbReference>
<comment type="catalytic activity">
    <reaction evidence="7">
        <text>a 2'-deoxycytidine in DNA + S-adenosyl-L-methionine = a 5-methyl-2'-deoxycytidine in DNA + S-adenosyl-L-homocysteine + H(+)</text>
        <dbReference type="Rhea" id="RHEA:13681"/>
        <dbReference type="Rhea" id="RHEA-COMP:11369"/>
        <dbReference type="Rhea" id="RHEA-COMP:11370"/>
        <dbReference type="ChEBI" id="CHEBI:15378"/>
        <dbReference type="ChEBI" id="CHEBI:57856"/>
        <dbReference type="ChEBI" id="CHEBI:59789"/>
        <dbReference type="ChEBI" id="CHEBI:85452"/>
        <dbReference type="ChEBI" id="CHEBI:85454"/>
        <dbReference type="EC" id="2.1.1.37"/>
    </reaction>
</comment>
<evidence type="ECO:0000313" key="10">
    <source>
        <dbReference type="Proteomes" id="UP001601444"/>
    </source>
</evidence>
<keyword evidence="2 5" id="KW-0808">Transferase</keyword>
<dbReference type="Proteomes" id="UP001601444">
    <property type="component" value="Unassembled WGS sequence"/>
</dbReference>
<dbReference type="PANTHER" id="PTHR10629">
    <property type="entry name" value="CYTOSINE-SPECIFIC METHYLTRANSFERASE"/>
    <property type="match status" value="1"/>
</dbReference>
<dbReference type="GO" id="GO:0032259">
    <property type="term" value="P:methylation"/>
    <property type="evidence" value="ECO:0007669"/>
    <property type="project" value="UniProtKB-KW"/>
</dbReference>
<evidence type="ECO:0000313" key="9">
    <source>
        <dbReference type="EMBL" id="MFF0541734.1"/>
    </source>
</evidence>
<dbReference type="SUPFAM" id="SSF53335">
    <property type="entry name" value="S-adenosyl-L-methionine-dependent methyltransferases"/>
    <property type="match status" value="1"/>
</dbReference>
<dbReference type="InterPro" id="IPR018117">
    <property type="entry name" value="C5_DNA_meth_AS"/>
</dbReference>
<dbReference type="PROSITE" id="PS00094">
    <property type="entry name" value="C5_MTASE_1"/>
    <property type="match status" value="1"/>
</dbReference>
<dbReference type="EMBL" id="JBIAMX010000001">
    <property type="protein sequence ID" value="MFF0541734.1"/>
    <property type="molecule type" value="Genomic_DNA"/>
</dbReference>
<reference evidence="9 10" key="1">
    <citation type="submission" date="2024-10" db="EMBL/GenBank/DDBJ databases">
        <title>The Natural Products Discovery Center: Release of the First 8490 Sequenced Strains for Exploring Actinobacteria Biosynthetic Diversity.</title>
        <authorList>
            <person name="Kalkreuter E."/>
            <person name="Kautsar S.A."/>
            <person name="Yang D."/>
            <person name="Bader C.D."/>
            <person name="Teijaro C.N."/>
            <person name="Fluegel L."/>
            <person name="Davis C.M."/>
            <person name="Simpson J.R."/>
            <person name="Lauterbach L."/>
            <person name="Steele A.D."/>
            <person name="Gui C."/>
            <person name="Meng S."/>
            <person name="Li G."/>
            <person name="Viehrig K."/>
            <person name="Ye F."/>
            <person name="Su P."/>
            <person name="Kiefer A.F."/>
            <person name="Nichols A."/>
            <person name="Cepeda A.J."/>
            <person name="Yan W."/>
            <person name="Fan B."/>
            <person name="Jiang Y."/>
            <person name="Adhikari A."/>
            <person name="Zheng C.-J."/>
            <person name="Schuster L."/>
            <person name="Cowan T.M."/>
            <person name="Smanski M.J."/>
            <person name="Chevrette M.G."/>
            <person name="De Carvalho L.P.S."/>
            <person name="Shen B."/>
        </authorList>
    </citation>
    <scope>NUCLEOTIDE SEQUENCE [LARGE SCALE GENOMIC DNA]</scope>
    <source>
        <strain evidence="9 10">NPDC004045</strain>
    </source>
</reference>
<protein>
    <recommendedName>
        <fullName evidence="7">Cytosine-specific methyltransferase</fullName>
        <ecNumber evidence="7">2.1.1.37</ecNumber>
    </recommendedName>
</protein>
<dbReference type="NCBIfam" id="TIGR00675">
    <property type="entry name" value="dcm"/>
    <property type="match status" value="1"/>
</dbReference>
<dbReference type="Pfam" id="PF00145">
    <property type="entry name" value="DNA_methylase"/>
    <property type="match status" value="1"/>
</dbReference>
<evidence type="ECO:0000256" key="8">
    <source>
        <dbReference type="SAM" id="MobiDB-lite"/>
    </source>
</evidence>
<accession>A0ABW6PH62</accession>
<evidence type="ECO:0000256" key="4">
    <source>
        <dbReference type="ARBA" id="ARBA00022747"/>
    </source>
</evidence>
<dbReference type="GO" id="GO:0003886">
    <property type="term" value="F:DNA (cytosine-5-)-methyltransferase activity"/>
    <property type="evidence" value="ECO:0007669"/>
    <property type="project" value="UniProtKB-EC"/>
</dbReference>
<feature type="compositionally biased region" description="Basic and acidic residues" evidence="8">
    <location>
        <begin position="271"/>
        <end position="282"/>
    </location>
</feature>
<comment type="caution">
    <text evidence="9">The sequence shown here is derived from an EMBL/GenBank/DDBJ whole genome shotgun (WGS) entry which is preliminary data.</text>
</comment>
<proteinExistence type="inferred from homology"/>
<keyword evidence="4" id="KW-0680">Restriction system</keyword>
<evidence type="ECO:0000256" key="3">
    <source>
        <dbReference type="ARBA" id="ARBA00022691"/>
    </source>
</evidence>
<keyword evidence="3 5" id="KW-0949">S-adenosyl-L-methionine</keyword>
<dbReference type="EC" id="2.1.1.37" evidence="7"/>
<evidence type="ECO:0000256" key="2">
    <source>
        <dbReference type="ARBA" id="ARBA00022679"/>
    </source>
</evidence>